<gene>
    <name evidence="1" type="ORF">DPMN_073969</name>
</gene>
<protein>
    <submittedName>
        <fullName evidence="1">Uncharacterized protein</fullName>
    </submittedName>
</protein>
<reference evidence="1" key="1">
    <citation type="journal article" date="2019" name="bioRxiv">
        <title>The Genome of the Zebra Mussel, Dreissena polymorpha: A Resource for Invasive Species Research.</title>
        <authorList>
            <person name="McCartney M.A."/>
            <person name="Auch B."/>
            <person name="Kono T."/>
            <person name="Mallez S."/>
            <person name="Zhang Y."/>
            <person name="Obille A."/>
            <person name="Becker A."/>
            <person name="Abrahante J.E."/>
            <person name="Garbe J."/>
            <person name="Badalamenti J.P."/>
            <person name="Herman A."/>
            <person name="Mangelson H."/>
            <person name="Liachko I."/>
            <person name="Sullivan S."/>
            <person name="Sone E.D."/>
            <person name="Koren S."/>
            <person name="Silverstein K.A.T."/>
            <person name="Beckman K.B."/>
            <person name="Gohl D.M."/>
        </authorList>
    </citation>
    <scope>NUCLEOTIDE SEQUENCE</scope>
    <source>
        <strain evidence="1">Duluth1</strain>
        <tissue evidence="1">Whole animal</tissue>
    </source>
</reference>
<name>A0A9D3YHS2_DREPO</name>
<dbReference type="AlphaFoldDB" id="A0A9D3YHS2"/>
<evidence type="ECO:0000313" key="2">
    <source>
        <dbReference type="Proteomes" id="UP000828390"/>
    </source>
</evidence>
<proteinExistence type="predicted"/>
<evidence type="ECO:0000313" key="1">
    <source>
        <dbReference type="EMBL" id="KAH3699023.1"/>
    </source>
</evidence>
<accession>A0A9D3YHS2</accession>
<dbReference type="Proteomes" id="UP000828390">
    <property type="component" value="Unassembled WGS sequence"/>
</dbReference>
<reference evidence="1" key="2">
    <citation type="submission" date="2020-11" db="EMBL/GenBank/DDBJ databases">
        <authorList>
            <person name="McCartney M.A."/>
            <person name="Auch B."/>
            <person name="Kono T."/>
            <person name="Mallez S."/>
            <person name="Becker A."/>
            <person name="Gohl D.M."/>
            <person name="Silverstein K.A.T."/>
            <person name="Koren S."/>
            <person name="Bechman K.B."/>
            <person name="Herman A."/>
            <person name="Abrahante J.E."/>
            <person name="Garbe J."/>
        </authorList>
    </citation>
    <scope>NUCLEOTIDE SEQUENCE</scope>
    <source>
        <strain evidence="1">Duluth1</strain>
        <tissue evidence="1">Whole animal</tissue>
    </source>
</reference>
<dbReference type="EMBL" id="JAIWYP010000015">
    <property type="protein sequence ID" value="KAH3699023.1"/>
    <property type="molecule type" value="Genomic_DNA"/>
</dbReference>
<organism evidence="1 2">
    <name type="scientific">Dreissena polymorpha</name>
    <name type="common">Zebra mussel</name>
    <name type="synonym">Mytilus polymorpha</name>
    <dbReference type="NCBI Taxonomy" id="45954"/>
    <lineage>
        <taxon>Eukaryota</taxon>
        <taxon>Metazoa</taxon>
        <taxon>Spiralia</taxon>
        <taxon>Lophotrochozoa</taxon>
        <taxon>Mollusca</taxon>
        <taxon>Bivalvia</taxon>
        <taxon>Autobranchia</taxon>
        <taxon>Heteroconchia</taxon>
        <taxon>Euheterodonta</taxon>
        <taxon>Imparidentia</taxon>
        <taxon>Neoheterodontei</taxon>
        <taxon>Myida</taxon>
        <taxon>Dreissenoidea</taxon>
        <taxon>Dreissenidae</taxon>
        <taxon>Dreissena</taxon>
    </lineage>
</organism>
<comment type="caution">
    <text evidence="1">The sequence shown here is derived from an EMBL/GenBank/DDBJ whole genome shotgun (WGS) entry which is preliminary data.</text>
</comment>
<sequence>MTVSSNFQHLKKDIYGEVRIVRVFVEVYKGVETAVSMVYDSSNMGFQQIRHPHVLGKSSSEMW</sequence>
<keyword evidence="2" id="KW-1185">Reference proteome</keyword>